<reference evidence="1 2" key="1">
    <citation type="submission" date="2016-10" db="EMBL/GenBank/DDBJ databases">
        <authorList>
            <person name="de Groot N.N."/>
        </authorList>
    </citation>
    <scope>NUCLEOTIDE SEQUENCE [LARGE SCALE GENOMIC DNA]</scope>
    <source>
        <strain evidence="1 2">DSM 23126</strain>
    </source>
</reference>
<accession>A0A1H2W5B9</accession>
<evidence type="ECO:0000313" key="2">
    <source>
        <dbReference type="Proteomes" id="UP000199488"/>
    </source>
</evidence>
<proteinExistence type="predicted"/>
<evidence type="ECO:0000313" key="1">
    <source>
        <dbReference type="EMBL" id="SDW75721.1"/>
    </source>
</evidence>
<keyword evidence="2" id="KW-1185">Reference proteome</keyword>
<gene>
    <name evidence="1" type="ORF">SAMN05421781_2265</name>
</gene>
<dbReference type="OrthoDB" id="2968577at2"/>
<dbReference type="EMBL" id="FNNC01000005">
    <property type="protein sequence ID" value="SDW75721.1"/>
    <property type="molecule type" value="Genomic_DNA"/>
</dbReference>
<dbReference type="RefSeq" id="WP_143030977.1">
    <property type="nucleotide sequence ID" value="NZ_FNNC01000005.1"/>
</dbReference>
<name>A0A1H2W5B9_9BACI</name>
<dbReference type="STRING" id="1122204.SAMN05421781_2265"/>
<protein>
    <submittedName>
        <fullName evidence="1">YolD-like protein</fullName>
    </submittedName>
</protein>
<organism evidence="1 2">
    <name type="scientific">Marinococcus luteus</name>
    <dbReference type="NCBI Taxonomy" id="1122204"/>
    <lineage>
        <taxon>Bacteria</taxon>
        <taxon>Bacillati</taxon>
        <taxon>Bacillota</taxon>
        <taxon>Bacilli</taxon>
        <taxon>Bacillales</taxon>
        <taxon>Bacillaceae</taxon>
        <taxon>Marinococcus</taxon>
    </lineage>
</organism>
<dbReference type="Proteomes" id="UP000199488">
    <property type="component" value="Unassembled WGS sequence"/>
</dbReference>
<sequence length="94" mass="11451">MTEEQKTIARMIAAEWEKETEDWKQKERLLRKAWAEKYELKLRWKNEENVVAATGTCTYIDHMKRLIHWKDEQGSYYNISFDRILSVQKGREEL</sequence>
<dbReference type="AlphaFoldDB" id="A0A1H2W5B9"/>